<proteinExistence type="predicted"/>
<dbReference type="SUPFAM" id="SSF55729">
    <property type="entry name" value="Acyl-CoA N-acyltransferases (Nat)"/>
    <property type="match status" value="1"/>
</dbReference>
<keyword evidence="1 3" id="KW-0808">Transferase</keyword>
<dbReference type="InterPro" id="IPR050769">
    <property type="entry name" value="NAT_camello-type"/>
</dbReference>
<dbReference type="RefSeq" id="WP_234995592.1">
    <property type="nucleotide sequence ID" value="NZ_FQVN01000002.1"/>
</dbReference>
<dbReference type="InterPro" id="IPR000182">
    <property type="entry name" value="GNAT_dom"/>
</dbReference>
<dbReference type="PANTHER" id="PTHR13947:SF37">
    <property type="entry name" value="LD18367P"/>
    <property type="match status" value="1"/>
</dbReference>
<evidence type="ECO:0000259" key="2">
    <source>
        <dbReference type="PROSITE" id="PS51186"/>
    </source>
</evidence>
<protein>
    <submittedName>
        <fullName evidence="3">Acetyltransferase (GNAT) family protein</fullName>
    </submittedName>
</protein>
<dbReference type="AlphaFoldDB" id="A0A1M4YLI4"/>
<feature type="domain" description="N-acetyltransferase" evidence="2">
    <location>
        <begin position="11"/>
        <end position="201"/>
    </location>
</feature>
<dbReference type="PANTHER" id="PTHR13947">
    <property type="entry name" value="GNAT FAMILY N-ACETYLTRANSFERASE"/>
    <property type="match status" value="1"/>
</dbReference>
<organism evidence="3 4">
    <name type="scientific">Streptoalloteichus hindustanus</name>
    <dbReference type="NCBI Taxonomy" id="2017"/>
    <lineage>
        <taxon>Bacteria</taxon>
        <taxon>Bacillati</taxon>
        <taxon>Actinomycetota</taxon>
        <taxon>Actinomycetes</taxon>
        <taxon>Pseudonocardiales</taxon>
        <taxon>Pseudonocardiaceae</taxon>
        <taxon>Streptoalloteichus</taxon>
    </lineage>
</organism>
<dbReference type="Proteomes" id="UP000184501">
    <property type="component" value="Unassembled WGS sequence"/>
</dbReference>
<dbReference type="GO" id="GO:0008080">
    <property type="term" value="F:N-acetyltransferase activity"/>
    <property type="evidence" value="ECO:0007669"/>
    <property type="project" value="InterPro"/>
</dbReference>
<dbReference type="InterPro" id="IPR016181">
    <property type="entry name" value="Acyl_CoA_acyltransferase"/>
</dbReference>
<evidence type="ECO:0000313" key="4">
    <source>
        <dbReference type="Proteomes" id="UP000184501"/>
    </source>
</evidence>
<dbReference type="Gene3D" id="3.40.630.30">
    <property type="match status" value="1"/>
</dbReference>
<dbReference type="EMBL" id="FQVN01000002">
    <property type="protein sequence ID" value="SHF06634.1"/>
    <property type="molecule type" value="Genomic_DNA"/>
</dbReference>
<dbReference type="Pfam" id="PF00583">
    <property type="entry name" value="Acetyltransf_1"/>
    <property type="match status" value="1"/>
</dbReference>
<dbReference type="PROSITE" id="PS51186">
    <property type="entry name" value="GNAT"/>
    <property type="match status" value="1"/>
</dbReference>
<keyword evidence="4" id="KW-1185">Reference proteome</keyword>
<dbReference type="CDD" id="cd04301">
    <property type="entry name" value="NAT_SF"/>
    <property type="match status" value="1"/>
</dbReference>
<name>A0A1M4YLI4_STRHI</name>
<dbReference type="STRING" id="2017.SAMN05444320_102406"/>
<sequence length="201" mass="22854">MTEYFRAIGDYDVQMAGPQHVEGARSVMLDTFYREFGYGYQPGWHWDVVDLDGVYLRSPRHALFVATRGDEVVGTTAVRAAAPKSPPHPRELVERYPADTTAQLFRVYVRREHRRHGLARAMVEMARRFVAATPGYRAIYLHTDTRIDGAEPFWRSVATEVHDARNDDPTRYQTVHFEIPIPAGDGDLTAQRPVLQAVPMA</sequence>
<evidence type="ECO:0000313" key="3">
    <source>
        <dbReference type="EMBL" id="SHF06634.1"/>
    </source>
</evidence>
<reference evidence="3 4" key="1">
    <citation type="submission" date="2016-11" db="EMBL/GenBank/DDBJ databases">
        <authorList>
            <person name="Jaros S."/>
            <person name="Januszkiewicz K."/>
            <person name="Wedrychowicz H."/>
        </authorList>
    </citation>
    <scope>NUCLEOTIDE SEQUENCE [LARGE SCALE GENOMIC DNA]</scope>
    <source>
        <strain evidence="3 4">DSM 44523</strain>
    </source>
</reference>
<gene>
    <name evidence="3" type="ORF">SAMN05444320_102406</name>
</gene>
<evidence type="ECO:0000256" key="1">
    <source>
        <dbReference type="ARBA" id="ARBA00022679"/>
    </source>
</evidence>
<accession>A0A1M4YLI4</accession>